<dbReference type="RefSeq" id="WP_345464942.1">
    <property type="nucleotide sequence ID" value="NZ_BAABRP010000007.1"/>
</dbReference>
<feature type="region of interest" description="Disordered" evidence="1">
    <location>
        <begin position="1"/>
        <end position="85"/>
    </location>
</feature>
<comment type="caution">
    <text evidence="2">The sequence shown here is derived from an EMBL/GenBank/DDBJ whole genome shotgun (WGS) entry which is preliminary data.</text>
</comment>
<evidence type="ECO:0000256" key="1">
    <source>
        <dbReference type="SAM" id="MobiDB-lite"/>
    </source>
</evidence>
<sequence length="85" mass="9470">MTREDQNDQNQRQQEQEELNAQKEGGDNNPTFSTDLTEAEADRLDMQPGRGARQVEGARPSEEYVDDHVEGVGEQGPDLLDPTKG</sequence>
<gene>
    <name evidence="2" type="ORF">Dcar01_02125</name>
</gene>
<reference evidence="2 3" key="1">
    <citation type="submission" date="2024-02" db="EMBL/GenBank/DDBJ databases">
        <title>Deinococcus carri NBRC 110142.</title>
        <authorList>
            <person name="Ichikawa N."/>
            <person name="Katano-Makiyama Y."/>
            <person name="Hidaka K."/>
        </authorList>
    </citation>
    <scope>NUCLEOTIDE SEQUENCE [LARGE SCALE GENOMIC DNA]</scope>
    <source>
        <strain evidence="2 3">NBRC 110142</strain>
    </source>
</reference>
<dbReference type="EMBL" id="BAABRP010000007">
    <property type="protein sequence ID" value="GAA5513390.1"/>
    <property type="molecule type" value="Genomic_DNA"/>
</dbReference>
<evidence type="ECO:0000313" key="3">
    <source>
        <dbReference type="Proteomes" id="UP001401887"/>
    </source>
</evidence>
<name>A0ABP9W7Q8_9DEIO</name>
<protein>
    <recommendedName>
        <fullName evidence="4">M-like protein</fullName>
    </recommendedName>
</protein>
<evidence type="ECO:0008006" key="4">
    <source>
        <dbReference type="Google" id="ProtNLM"/>
    </source>
</evidence>
<evidence type="ECO:0000313" key="2">
    <source>
        <dbReference type="EMBL" id="GAA5513390.1"/>
    </source>
</evidence>
<feature type="compositionally biased region" description="Basic and acidic residues" evidence="1">
    <location>
        <begin position="59"/>
        <end position="71"/>
    </location>
</feature>
<accession>A0ABP9W7Q8</accession>
<proteinExistence type="predicted"/>
<organism evidence="2 3">
    <name type="scientific">Deinococcus carri</name>
    <dbReference type="NCBI Taxonomy" id="1211323"/>
    <lineage>
        <taxon>Bacteria</taxon>
        <taxon>Thermotogati</taxon>
        <taxon>Deinococcota</taxon>
        <taxon>Deinococci</taxon>
        <taxon>Deinococcales</taxon>
        <taxon>Deinococcaceae</taxon>
        <taxon>Deinococcus</taxon>
    </lineage>
</organism>
<keyword evidence="3" id="KW-1185">Reference proteome</keyword>
<dbReference type="Proteomes" id="UP001401887">
    <property type="component" value="Unassembled WGS sequence"/>
</dbReference>